<proteinExistence type="predicted"/>
<dbReference type="EMBL" id="AP023368">
    <property type="protein sequence ID" value="BCK01509.1"/>
    <property type="molecule type" value="Genomic_DNA"/>
</dbReference>
<name>A0A7M3SA91_9FIRM</name>
<keyword evidence="3" id="KW-1185">Reference proteome</keyword>
<evidence type="ECO:0000313" key="2">
    <source>
        <dbReference type="EMBL" id="BCK01509.1"/>
    </source>
</evidence>
<evidence type="ECO:0000256" key="1">
    <source>
        <dbReference type="SAM" id="Phobius"/>
    </source>
</evidence>
<protein>
    <recommendedName>
        <fullName evidence="4">DUF4829 domain-containing protein</fullName>
    </recommendedName>
</protein>
<keyword evidence="1" id="KW-1133">Transmembrane helix</keyword>
<keyword evidence="1" id="KW-0472">Membrane</keyword>
<dbReference type="Proteomes" id="UP000515703">
    <property type="component" value="Chromosome"/>
</dbReference>
<reference evidence="2 3" key="1">
    <citation type="submission" date="2020-08" db="EMBL/GenBank/DDBJ databases">
        <title>Draft genome sequencing of an Anaerocolumna strain isolated from anoxic soil subjected to BSD treatment.</title>
        <authorList>
            <person name="Uek A."/>
            <person name="Tonouchi A."/>
        </authorList>
    </citation>
    <scope>NUCLEOTIDE SEQUENCE [LARGE SCALE GENOMIC DNA]</scope>
    <source>
        <strain evidence="2 3">CTTW</strain>
    </source>
</reference>
<dbReference type="RefSeq" id="WP_185257063.1">
    <property type="nucleotide sequence ID" value="NZ_AP023368.1"/>
</dbReference>
<accession>A0A7M3SA91</accession>
<sequence length="179" mass="19992">MKVKEKILMRQLPFYRKLIIFTSIILILTITIVTLIIVNRNNNTQDAIAKEVLTITFGLTRQDCEGIKDALNQSSDSNNVLPDYLHTKYNTQLTGNGYEALMNNRIPTRIAGEVQGEASDLKVSSVKLKSLDADAGTIRYQYILKAETKSSPPKVFTFSGNILLIKDAGQWKVDGISLK</sequence>
<gene>
    <name evidence="2" type="ORF">bsdcttw_45490</name>
</gene>
<dbReference type="KEGG" id="acht:bsdcttw_45490"/>
<evidence type="ECO:0008006" key="4">
    <source>
        <dbReference type="Google" id="ProtNLM"/>
    </source>
</evidence>
<dbReference type="AlphaFoldDB" id="A0A7M3SA91"/>
<feature type="transmembrane region" description="Helical" evidence="1">
    <location>
        <begin position="18"/>
        <end position="38"/>
    </location>
</feature>
<evidence type="ECO:0000313" key="3">
    <source>
        <dbReference type="Proteomes" id="UP000515703"/>
    </source>
</evidence>
<keyword evidence="1" id="KW-0812">Transmembrane</keyword>
<reference evidence="2 3" key="2">
    <citation type="submission" date="2020-08" db="EMBL/GenBank/DDBJ databases">
        <authorList>
            <person name="Ueki A."/>
            <person name="Tonouchi A."/>
        </authorList>
    </citation>
    <scope>NUCLEOTIDE SEQUENCE [LARGE SCALE GENOMIC DNA]</scope>
    <source>
        <strain evidence="2 3">CTTW</strain>
    </source>
</reference>
<organism evidence="2 3">
    <name type="scientific">Anaerocolumna chitinilytica</name>
    <dbReference type="NCBI Taxonomy" id="1727145"/>
    <lineage>
        <taxon>Bacteria</taxon>
        <taxon>Bacillati</taxon>
        <taxon>Bacillota</taxon>
        <taxon>Clostridia</taxon>
        <taxon>Lachnospirales</taxon>
        <taxon>Lachnospiraceae</taxon>
        <taxon>Anaerocolumna</taxon>
    </lineage>
</organism>